<dbReference type="EMBL" id="MH588547">
    <property type="protein sequence ID" value="AXQ69750.1"/>
    <property type="molecule type" value="Genomic_DNA"/>
</dbReference>
<reference evidence="2" key="2">
    <citation type="submission" date="2021-07" db="EMBL/GenBank/DDBJ databases">
        <title>Giant CbK-like Caulobacter bacteriophages have genetically divergent genomes.</title>
        <authorList>
            <person name="Wilson K."/>
            <person name="Ely B."/>
        </authorList>
    </citation>
    <scope>NUCLEOTIDE SEQUENCE</scope>
</reference>
<dbReference type="InterPro" id="IPR008979">
    <property type="entry name" value="Galactose-bd-like_sf"/>
</dbReference>
<dbReference type="Pfam" id="PF00754">
    <property type="entry name" value="F5_F8_type_C"/>
    <property type="match status" value="2"/>
</dbReference>
<dbReference type="InterPro" id="IPR000421">
    <property type="entry name" value="FA58C"/>
</dbReference>
<gene>
    <name evidence="2" type="ORF">CcrSC_gp168</name>
</gene>
<organism evidence="2 3">
    <name type="scientific">Caulobacter phage CcrSC</name>
    <dbReference type="NCBI Taxonomy" id="2283272"/>
    <lineage>
        <taxon>Viruses</taxon>
        <taxon>Duplodnaviria</taxon>
        <taxon>Heunggongvirae</taxon>
        <taxon>Uroviricota</taxon>
        <taxon>Caudoviricetes</taxon>
        <taxon>Jeanschmidtviridae</taxon>
        <taxon>Bertelyvirus</taxon>
        <taxon>Bertelyvirus SC</taxon>
    </lineage>
</organism>
<evidence type="ECO:0000313" key="2">
    <source>
        <dbReference type="EMBL" id="AXQ69750.1"/>
    </source>
</evidence>
<dbReference type="PROSITE" id="PS50022">
    <property type="entry name" value="FA58C_3"/>
    <property type="match status" value="1"/>
</dbReference>
<evidence type="ECO:0000259" key="1">
    <source>
        <dbReference type="PROSITE" id="PS50022"/>
    </source>
</evidence>
<evidence type="ECO:0000313" key="3">
    <source>
        <dbReference type="Proteomes" id="UP000259683"/>
    </source>
</evidence>
<dbReference type="Gene3D" id="2.60.120.260">
    <property type="entry name" value="Galactose-binding domain-like"/>
    <property type="match status" value="2"/>
</dbReference>
<keyword evidence="3" id="KW-1185">Reference proteome</keyword>
<dbReference type="SUPFAM" id="SSF49785">
    <property type="entry name" value="Galactose-binding domain-like"/>
    <property type="match status" value="2"/>
</dbReference>
<name>A0A385EDK7_9CAUD</name>
<reference evidence="2" key="1">
    <citation type="submission" date="2018-07" db="EMBL/GenBank/DDBJ databases">
        <authorList>
            <person name="Wilson K.M."/>
            <person name="Ely B."/>
        </authorList>
    </citation>
    <scope>NUCLEOTIDE SEQUENCE</scope>
</reference>
<accession>A0A385EDK7</accession>
<protein>
    <submittedName>
        <fullName evidence="2">Tail protein</fullName>
    </submittedName>
</protein>
<feature type="domain" description="F5/8 type C" evidence="1">
    <location>
        <begin position="587"/>
        <end position="740"/>
    </location>
</feature>
<sequence>MAEYTPILHLPQVAPNQDQKESTINTSLAILEAASNDTLEVSLTAGDVTLNTDEYTKYFHHQFYGHTTTRTVSLPATKRWFSVENMGTATITFQIYGSAGLSAELASGKIGLVVSDGTNLRFVVPDPTSGLGLLTDLSDVDGGQTDGQLLRWSNAFSAWKPWTLDFSFLNLNDTPNTYVANVGKLVAVKGDGTGLEFVSSAANVNSFVDLDDTPGSYSGAPNRTVKVNGSASALVFDWPKLTEASDFVSSYAGAANKFLRVKADTSGVELHAPVVADLTDGPGAPTGNALKYLRVKADGTGVEYATGTGGPDDFLELLDTPDSYAGKGLYFVRVKSDATGLDFLRASFTDLIDVPSSYSGQGGKYVKVNGGGTGLSFSAPTVQELSNGPGNPAGQNGKVVRVKTDGTALEYAVLPITSLSGFPSSFSGQGGKYLQVKGDETGLQFVTTSYTTNFLALTDTPSSYAGQAGKILAVDPTSSGLIFITPPSGGGGATKLDDLNDVEFPTGTPADGMVLTFRGGMWSPEVSAGGSDGTLEGLTDVDLTSPTDGQTLIYRAGSWVNEDTVGMGVPSFGEHTYWRLLLHTTDGSTVQYGIQEIQFKHTKTGPDMANGGTASASSDEFGTVSGAFDNVISGAWFSTSAADGEWIKYQFPAPVDVRYMTIQGSQSQPTTSPASFSVQFSDDNAGWTTAWEVTGQTGWAPGQTREFHAPVDFYFTDLADVPQSYIGQGLKALRVNTAGTALEFFTLPFVPTRIGDLADVEMGTGTPAEGAVLTWKDGVWQAEPNTGGGGGGGASSFLDLNDTPNAYAGEGGNAVRVKMTEDGLEFYTAGTGGGGGGGWRGGWAAGAEQVFIDFEDGALNPAFTYDASGFAVVTQPDSVPGTTYALKFRPIGNGATCYCELPIVDVLNVSNLKVRYKVSSEGPDYFRILQDGSQVHQDSGNNGLYEEFSFATTGDHTLRFSYSKDNSLAVGDDTVYISQITYYKTLDNPYVYGDTVSYQGGYWFCRQAGTTEEPGAGDDWIRLAEGLANLKDVDFTTPPENGQTLVYDSSSSKFKPADAASGGSGGNTYYVGLPPRTRLHRAATQTIPTTTWTAIQWDTEVEDAVNAYTSAANTRITVPAGVSKARVTGYLTWADNVAGATIGMALRRNGVETGSSGGTPLAVSRTGIAESHLNMTSEWFSVTPGDYYEVYALQSTGGNANINGPVTHFGENSYVQFEWDDGTPLTAIEAGDNHGPHQGWRMLVLESQTDTFATISELKFYDRSGVQIATTGGRLYDTNSHASYPVQNAFDGSTSTYWSSLQQTSTGQIAGPGYIFASAVDVGSIKITSTGTDFNATNSPKNFVVQYSDDRGATWTTFKTFTGQTSWGDKEERTFVLPAVGEARVAGARTLDELIDVTLGTLKNGDRLTYDLASGTWKQKTPLGWGPPVASDFPTAIGTVPLTLANDADVGLTIDCGAAASGDVQRGVFKSLPASGDWSVTAKIVDHLAPVYYNAVGIMLRESTTGKLVLLGCEIAGSSFSVPMRQVRYSRLPGLTGFTANDYGRPSPSLPQWYRVSFTSGTSTLKAEVSTDGKFWRTIVSQPVTTGFTTKPDQIGLGCSLNYSDTQSAMFSVPYWSQSF</sequence>
<dbReference type="Proteomes" id="UP000259683">
    <property type="component" value="Segment"/>
</dbReference>
<proteinExistence type="predicted"/>